<accession>A0ABS0HTH7</accession>
<evidence type="ECO:0000256" key="6">
    <source>
        <dbReference type="SAM" id="Phobius"/>
    </source>
</evidence>
<evidence type="ECO:0000256" key="1">
    <source>
        <dbReference type="ARBA" id="ARBA00004651"/>
    </source>
</evidence>
<proteinExistence type="predicted"/>
<feature type="transmembrane region" description="Helical" evidence="6">
    <location>
        <begin position="6"/>
        <end position="30"/>
    </location>
</feature>
<feature type="transmembrane region" description="Helical" evidence="6">
    <location>
        <begin position="146"/>
        <end position="172"/>
    </location>
</feature>
<evidence type="ECO:0000256" key="4">
    <source>
        <dbReference type="ARBA" id="ARBA00022989"/>
    </source>
</evidence>
<organism evidence="7 8">
    <name type="scientific">Microvirga terrestris</name>
    <dbReference type="NCBI Taxonomy" id="2791024"/>
    <lineage>
        <taxon>Bacteria</taxon>
        <taxon>Pseudomonadati</taxon>
        <taxon>Pseudomonadota</taxon>
        <taxon>Alphaproteobacteria</taxon>
        <taxon>Hyphomicrobiales</taxon>
        <taxon>Methylobacteriaceae</taxon>
        <taxon>Microvirga</taxon>
    </lineage>
</organism>
<keyword evidence="3 6" id="KW-0812">Transmembrane</keyword>
<evidence type="ECO:0000313" key="8">
    <source>
        <dbReference type="Proteomes" id="UP000611708"/>
    </source>
</evidence>
<feature type="transmembrane region" description="Helical" evidence="6">
    <location>
        <begin position="42"/>
        <end position="66"/>
    </location>
</feature>
<reference evidence="7 8" key="1">
    <citation type="submission" date="2020-11" db="EMBL/GenBank/DDBJ databases">
        <authorList>
            <person name="Kim M.K."/>
        </authorList>
    </citation>
    <scope>NUCLEOTIDE SEQUENCE [LARGE SCALE GENOMIC DNA]</scope>
    <source>
        <strain evidence="7 8">BT290</strain>
    </source>
</reference>
<dbReference type="InterPro" id="IPR001123">
    <property type="entry name" value="LeuE-type"/>
</dbReference>
<feature type="transmembrane region" description="Helical" evidence="6">
    <location>
        <begin position="72"/>
        <end position="92"/>
    </location>
</feature>
<dbReference type="PANTHER" id="PTHR30086:SF20">
    <property type="entry name" value="ARGININE EXPORTER PROTEIN ARGO-RELATED"/>
    <property type="match status" value="1"/>
</dbReference>
<keyword evidence="5 6" id="KW-0472">Membrane</keyword>
<protein>
    <submittedName>
        <fullName evidence="7">LysE family translocator</fullName>
    </submittedName>
</protein>
<comment type="caution">
    <text evidence="7">The sequence shown here is derived from an EMBL/GenBank/DDBJ whole genome shotgun (WGS) entry which is preliminary data.</text>
</comment>
<dbReference type="PANTHER" id="PTHR30086">
    <property type="entry name" value="ARGININE EXPORTER PROTEIN ARGO"/>
    <property type="match status" value="1"/>
</dbReference>
<feature type="transmembrane region" description="Helical" evidence="6">
    <location>
        <begin position="184"/>
        <end position="208"/>
    </location>
</feature>
<evidence type="ECO:0000313" key="7">
    <source>
        <dbReference type="EMBL" id="MBF9196689.1"/>
    </source>
</evidence>
<dbReference type="Pfam" id="PF01810">
    <property type="entry name" value="LysE"/>
    <property type="match status" value="1"/>
</dbReference>
<name>A0ABS0HTH7_9HYPH</name>
<evidence type="ECO:0000256" key="3">
    <source>
        <dbReference type="ARBA" id="ARBA00022692"/>
    </source>
</evidence>
<evidence type="ECO:0000256" key="2">
    <source>
        <dbReference type="ARBA" id="ARBA00022475"/>
    </source>
</evidence>
<dbReference type="RefSeq" id="WP_196264064.1">
    <property type="nucleotide sequence ID" value="NZ_JADQDN010000005.1"/>
</dbReference>
<dbReference type="EMBL" id="JADQDN010000005">
    <property type="protein sequence ID" value="MBF9196689.1"/>
    <property type="molecule type" value="Genomic_DNA"/>
</dbReference>
<keyword evidence="2" id="KW-1003">Cell membrane</keyword>
<keyword evidence="4 6" id="KW-1133">Transmembrane helix</keyword>
<keyword evidence="8" id="KW-1185">Reference proteome</keyword>
<sequence>MSYTENLWVFFALLLGIIIVPGMDMMFVLANALADGRRGGMAATAGIILGGVFHTAFGVLGVGVVLQFAPSVFAVLIVAGAAYMAWIGFSLARSSLTVDLDGPALRRSPWVAFRQGAVTSVINPKAYMFTLSVFPQFIAPRYGSLWWQGLVLGILVLLAQFSVYGGLALLAGRSRDALLSNPRVTVAITRAVGILLVLVAALTAWQGWRNTMAVHP</sequence>
<gene>
    <name evidence="7" type="ORF">I2H36_11605</name>
</gene>
<comment type="subcellular location">
    <subcellularLocation>
        <location evidence="1">Cell membrane</location>
        <topology evidence="1">Multi-pass membrane protein</topology>
    </subcellularLocation>
</comment>
<dbReference type="Proteomes" id="UP000611708">
    <property type="component" value="Unassembled WGS sequence"/>
</dbReference>
<evidence type="ECO:0000256" key="5">
    <source>
        <dbReference type="ARBA" id="ARBA00023136"/>
    </source>
</evidence>